<sequence>MKRTLGAYGPRMLAALLCLWAVAPKAAPAAAPPHGVIKGSMIQTTQGKTRLSGYLALPKGAGTHAGIIVIQEWWGLNDWVKQQADSLAAHGYVAFAPDLYHGKVAYDEATAHELMSGLTDEDAMTTLQAAADFLRSREDVRAHAVGVIGWCMGGKHAIRLAAADPGIRACVMYYGAPITDERAIRGLQAAVLGNFGAEDQGPTPEQVRQFEAALRKAGKKVDFKIYPGAGHAFANVNNPWGGYRAGAAKDAWRRTIDFLNRELKLASLPTKAN</sequence>
<evidence type="ECO:0000313" key="3">
    <source>
        <dbReference type="EMBL" id="TMQ58557.1"/>
    </source>
</evidence>
<dbReference type="EMBL" id="VBOW01000032">
    <property type="protein sequence ID" value="TMQ58557.1"/>
    <property type="molecule type" value="Genomic_DNA"/>
</dbReference>
<comment type="caution">
    <text evidence="3">The sequence shown here is derived from an EMBL/GenBank/DDBJ whole genome shotgun (WGS) entry which is preliminary data.</text>
</comment>
<evidence type="ECO:0000256" key="1">
    <source>
        <dbReference type="SAM" id="SignalP"/>
    </source>
</evidence>
<dbReference type="InterPro" id="IPR029058">
    <property type="entry name" value="AB_hydrolase_fold"/>
</dbReference>
<evidence type="ECO:0000259" key="2">
    <source>
        <dbReference type="Pfam" id="PF01738"/>
    </source>
</evidence>
<proteinExistence type="predicted"/>
<dbReference type="Pfam" id="PF01738">
    <property type="entry name" value="DLH"/>
    <property type="match status" value="1"/>
</dbReference>
<dbReference type="Proteomes" id="UP000316852">
    <property type="component" value="Unassembled WGS sequence"/>
</dbReference>
<name>A0A538T4K5_UNCEI</name>
<evidence type="ECO:0000313" key="4">
    <source>
        <dbReference type="Proteomes" id="UP000316852"/>
    </source>
</evidence>
<dbReference type="Gene3D" id="3.40.50.1820">
    <property type="entry name" value="alpha/beta hydrolase"/>
    <property type="match status" value="1"/>
</dbReference>
<reference evidence="3 4" key="1">
    <citation type="journal article" date="2019" name="Nat. Microbiol.">
        <title>Mediterranean grassland soil C-N compound turnover is dependent on rainfall and depth, and is mediated by genomically divergent microorganisms.</title>
        <authorList>
            <person name="Diamond S."/>
            <person name="Andeer P.F."/>
            <person name="Li Z."/>
            <person name="Crits-Christoph A."/>
            <person name="Burstein D."/>
            <person name="Anantharaman K."/>
            <person name="Lane K.R."/>
            <person name="Thomas B.C."/>
            <person name="Pan C."/>
            <person name="Northen T.R."/>
            <person name="Banfield J.F."/>
        </authorList>
    </citation>
    <scope>NUCLEOTIDE SEQUENCE [LARGE SCALE GENOMIC DNA]</scope>
    <source>
        <strain evidence="3">WS_6</strain>
    </source>
</reference>
<keyword evidence="3" id="KW-0378">Hydrolase</keyword>
<dbReference type="PANTHER" id="PTHR46623:SF6">
    <property type="entry name" value="ALPHA_BETA-HYDROLASES SUPERFAMILY PROTEIN"/>
    <property type="match status" value="1"/>
</dbReference>
<protein>
    <submittedName>
        <fullName evidence="3">Dienelactone hydrolase family protein</fullName>
    </submittedName>
</protein>
<dbReference type="PANTHER" id="PTHR46623">
    <property type="entry name" value="CARBOXYMETHYLENEBUTENOLIDASE-RELATED"/>
    <property type="match status" value="1"/>
</dbReference>
<dbReference type="SUPFAM" id="SSF53474">
    <property type="entry name" value="alpha/beta-Hydrolases"/>
    <property type="match status" value="1"/>
</dbReference>
<accession>A0A538T4K5</accession>
<feature type="chain" id="PRO_5021878933" evidence="1">
    <location>
        <begin position="30"/>
        <end position="273"/>
    </location>
</feature>
<feature type="signal peptide" evidence="1">
    <location>
        <begin position="1"/>
        <end position="29"/>
    </location>
</feature>
<dbReference type="InterPro" id="IPR051049">
    <property type="entry name" value="Dienelactone_hydrolase-like"/>
</dbReference>
<dbReference type="InterPro" id="IPR002925">
    <property type="entry name" value="Dienelactn_hydro"/>
</dbReference>
<feature type="domain" description="Dienelactone hydrolase" evidence="2">
    <location>
        <begin position="52"/>
        <end position="262"/>
    </location>
</feature>
<keyword evidence="1" id="KW-0732">Signal</keyword>
<dbReference type="AlphaFoldDB" id="A0A538T4K5"/>
<gene>
    <name evidence="3" type="ORF">E6K76_07375</name>
</gene>
<dbReference type="GO" id="GO:0016787">
    <property type="term" value="F:hydrolase activity"/>
    <property type="evidence" value="ECO:0007669"/>
    <property type="project" value="UniProtKB-KW"/>
</dbReference>
<organism evidence="3 4">
    <name type="scientific">Eiseniibacteriota bacterium</name>
    <dbReference type="NCBI Taxonomy" id="2212470"/>
    <lineage>
        <taxon>Bacteria</taxon>
        <taxon>Candidatus Eiseniibacteriota</taxon>
    </lineage>
</organism>